<gene>
    <name evidence="1" type="ORF">GCM10011609_58650</name>
</gene>
<evidence type="ECO:0000313" key="1">
    <source>
        <dbReference type="EMBL" id="GGN10963.1"/>
    </source>
</evidence>
<protein>
    <submittedName>
        <fullName evidence="1">Methyltransferase type 11</fullName>
    </submittedName>
</protein>
<dbReference type="PANTHER" id="PTHR43460">
    <property type="entry name" value="METHYLTRANSFERASE"/>
    <property type="match status" value="1"/>
</dbReference>
<dbReference type="InterPro" id="IPR052939">
    <property type="entry name" value="23S_rRNA_MeTrnsfrase_RlmA"/>
</dbReference>
<dbReference type="InterPro" id="IPR029063">
    <property type="entry name" value="SAM-dependent_MTases_sf"/>
</dbReference>
<dbReference type="Gene3D" id="3.40.50.150">
    <property type="entry name" value="Vaccinia Virus protein VP39"/>
    <property type="match status" value="1"/>
</dbReference>
<dbReference type="Proteomes" id="UP000597656">
    <property type="component" value="Unassembled WGS sequence"/>
</dbReference>
<dbReference type="PANTHER" id="PTHR43460:SF1">
    <property type="entry name" value="METHYLTRANSFERASE TYPE 11 DOMAIN-CONTAINING PROTEIN"/>
    <property type="match status" value="1"/>
</dbReference>
<dbReference type="SUPFAM" id="SSF53335">
    <property type="entry name" value="S-adenosyl-L-methionine-dependent methyltransferases"/>
    <property type="match status" value="1"/>
</dbReference>
<evidence type="ECO:0000313" key="2">
    <source>
        <dbReference type="Proteomes" id="UP000597656"/>
    </source>
</evidence>
<reference evidence="2" key="1">
    <citation type="journal article" date="2019" name="Int. J. Syst. Evol. Microbiol.">
        <title>The Global Catalogue of Microorganisms (GCM) 10K type strain sequencing project: providing services to taxonomists for standard genome sequencing and annotation.</title>
        <authorList>
            <consortium name="The Broad Institute Genomics Platform"/>
            <consortium name="The Broad Institute Genome Sequencing Center for Infectious Disease"/>
            <person name="Wu L."/>
            <person name="Ma J."/>
        </authorList>
    </citation>
    <scope>NUCLEOTIDE SEQUENCE [LARGE SCALE GENOMIC DNA]</scope>
    <source>
        <strain evidence="2">CGMCC 4.7319</strain>
    </source>
</reference>
<dbReference type="GO" id="GO:0008168">
    <property type="term" value="F:methyltransferase activity"/>
    <property type="evidence" value="ECO:0007669"/>
    <property type="project" value="UniProtKB-KW"/>
</dbReference>
<keyword evidence="1" id="KW-0808">Transferase</keyword>
<proteinExistence type="predicted"/>
<accession>A0ABQ2II00</accession>
<dbReference type="EMBL" id="BMNC01000009">
    <property type="protein sequence ID" value="GGN10963.1"/>
    <property type="molecule type" value="Genomic_DNA"/>
</dbReference>
<dbReference type="GO" id="GO:0032259">
    <property type="term" value="P:methylation"/>
    <property type="evidence" value="ECO:0007669"/>
    <property type="project" value="UniProtKB-KW"/>
</dbReference>
<comment type="caution">
    <text evidence="1">The sequence shown here is derived from an EMBL/GenBank/DDBJ whole genome shotgun (WGS) entry which is preliminary data.</text>
</comment>
<sequence>MRETNQGRGVSAPRAGAAILGGRFLALVVAFLPMGTFEELVAEGAAVPLDGWDFSWFEGRATEERPPWGYASLIAARLGAVSSALDLQTGGGEVTASAPVLPPVMAAAESWPPNALVASKNLPFVVRAPDAGPLPFRASAFDLVISRHPVVTPWGEIARVLRSGGTYFSQQIGAGTNRELTDFMMGPQPVSEARGVAAARAGAEAAGLEVLRLEPVALRVAFFDVGAVVHFLRKVLWTVPGFTVDGYRDRLLDMHAHIQEHGEFVSTSTRFLVEARKP</sequence>
<name>A0ABQ2II00_9PSEU</name>
<organism evidence="1 2">
    <name type="scientific">Lentzea pudingi</name>
    <dbReference type="NCBI Taxonomy" id="1789439"/>
    <lineage>
        <taxon>Bacteria</taxon>
        <taxon>Bacillati</taxon>
        <taxon>Actinomycetota</taxon>
        <taxon>Actinomycetes</taxon>
        <taxon>Pseudonocardiales</taxon>
        <taxon>Pseudonocardiaceae</taxon>
        <taxon>Lentzea</taxon>
    </lineage>
</organism>
<keyword evidence="2" id="KW-1185">Reference proteome</keyword>
<keyword evidence="1" id="KW-0489">Methyltransferase</keyword>